<dbReference type="RefSeq" id="WP_209811984.1">
    <property type="nucleotide sequence ID" value="NZ_JAGGKT010000015.1"/>
</dbReference>
<sequence>MSSSKTKNLVGGKTLSLWIPDDDWVDDFNHLLAKRSKQDRSITRNSLFLECVEKGLSNLGEQVDQTDSLRIYLDTFPPEQAELLRTPAGKQLVVNLLSAIISGQLSQLGSLIQPSNPLAQTGQDVPLNQDGAINQDTHPDHNGTVSQGGDLDQGIHGVHGNHGDLGIQATHDTQPGAVDHGVIGHQGVQAIPGAHGNQVSQNHYAGPINQIGQRIPYQPEPVRPRSQPQLERRPSSPASAYVAAAKEPAPEEPPKQERKIPDLFHTLMRNTKINN</sequence>
<dbReference type="EMBL" id="JAGGKT010000015">
    <property type="protein sequence ID" value="MBP1933970.1"/>
    <property type="molecule type" value="Genomic_DNA"/>
</dbReference>
<feature type="region of interest" description="Disordered" evidence="1">
    <location>
        <begin position="135"/>
        <end position="180"/>
    </location>
</feature>
<reference evidence="2 3" key="1">
    <citation type="submission" date="2021-03" db="EMBL/GenBank/DDBJ databases">
        <title>Genomic Encyclopedia of Type Strains, Phase IV (KMG-IV): sequencing the most valuable type-strain genomes for metagenomic binning, comparative biology and taxonomic classification.</title>
        <authorList>
            <person name="Goeker M."/>
        </authorList>
    </citation>
    <scope>NUCLEOTIDE SEQUENCE [LARGE SCALE GENOMIC DNA]</scope>
    <source>
        <strain evidence="2 3">DSM 24738</strain>
    </source>
</reference>
<protein>
    <submittedName>
        <fullName evidence="2">Uncharacterized protein</fullName>
    </submittedName>
</protein>
<organism evidence="2 3">
    <name type="scientific">Ammoniphilus resinae</name>
    <dbReference type="NCBI Taxonomy" id="861532"/>
    <lineage>
        <taxon>Bacteria</taxon>
        <taxon>Bacillati</taxon>
        <taxon>Bacillota</taxon>
        <taxon>Bacilli</taxon>
        <taxon>Bacillales</taxon>
        <taxon>Paenibacillaceae</taxon>
        <taxon>Aneurinibacillus group</taxon>
        <taxon>Ammoniphilus</taxon>
    </lineage>
</organism>
<proteinExistence type="predicted"/>
<keyword evidence="3" id="KW-1185">Reference proteome</keyword>
<feature type="compositionally biased region" description="Basic and acidic residues" evidence="1">
    <location>
        <begin position="248"/>
        <end position="262"/>
    </location>
</feature>
<gene>
    <name evidence="2" type="ORF">J2Z37_003987</name>
</gene>
<dbReference type="Proteomes" id="UP001519343">
    <property type="component" value="Unassembled WGS sequence"/>
</dbReference>
<evidence type="ECO:0000313" key="3">
    <source>
        <dbReference type="Proteomes" id="UP001519343"/>
    </source>
</evidence>
<evidence type="ECO:0000313" key="2">
    <source>
        <dbReference type="EMBL" id="MBP1933970.1"/>
    </source>
</evidence>
<comment type="caution">
    <text evidence="2">The sequence shown here is derived from an EMBL/GenBank/DDBJ whole genome shotgun (WGS) entry which is preliminary data.</text>
</comment>
<evidence type="ECO:0000256" key="1">
    <source>
        <dbReference type="SAM" id="MobiDB-lite"/>
    </source>
</evidence>
<name>A0ABS4GVR5_9BACL</name>
<accession>A0ABS4GVR5</accession>
<feature type="compositionally biased region" description="Low complexity" evidence="1">
    <location>
        <begin position="235"/>
        <end position="247"/>
    </location>
</feature>
<feature type="region of interest" description="Disordered" evidence="1">
    <location>
        <begin position="214"/>
        <end position="275"/>
    </location>
</feature>